<feature type="transmembrane region" description="Helical" evidence="1">
    <location>
        <begin position="34"/>
        <end position="56"/>
    </location>
</feature>
<dbReference type="RefSeq" id="WP_157840642.1">
    <property type="nucleotide sequence ID" value="NZ_AZSD01000071.1"/>
</dbReference>
<evidence type="ECO:0000313" key="3">
    <source>
        <dbReference type="Proteomes" id="UP000035016"/>
    </source>
</evidence>
<accession>A0A0F7VQ59</accession>
<protein>
    <submittedName>
        <fullName evidence="2">Uncharacterized protein</fullName>
    </submittedName>
</protein>
<dbReference type="KEGG" id="sle:sle_00750"/>
<reference evidence="2 3" key="1">
    <citation type="submission" date="2015-02" db="EMBL/GenBank/DDBJ databases">
        <authorList>
            <person name="Gomez-Escribano P.J."/>
        </authorList>
    </citation>
    <scope>NUCLEOTIDE SEQUENCE [LARGE SCALE GENOMIC DNA]</scope>
    <source>
        <strain evidence="3">C34 (DSM 42122 / NRRL B-24963)</strain>
    </source>
</reference>
<gene>
    <name evidence="2" type="primary">sle_00750</name>
</gene>
<dbReference type="EMBL" id="LN831790">
    <property type="protein sequence ID" value="CQR59537.1"/>
    <property type="molecule type" value="Genomic_DNA"/>
</dbReference>
<organism evidence="2 3">
    <name type="scientific">Streptomyces leeuwenhoekii</name>
    <dbReference type="NCBI Taxonomy" id="1437453"/>
    <lineage>
        <taxon>Bacteria</taxon>
        <taxon>Bacillati</taxon>
        <taxon>Actinomycetota</taxon>
        <taxon>Actinomycetes</taxon>
        <taxon>Kitasatosporales</taxon>
        <taxon>Streptomycetaceae</taxon>
        <taxon>Streptomyces</taxon>
    </lineage>
</organism>
<dbReference type="Proteomes" id="UP000035016">
    <property type="component" value="Chromosome Chromosome"/>
</dbReference>
<dbReference type="AlphaFoldDB" id="A0A0F7VQ59"/>
<sequence>MIGNLIRGPQQVKALARFPGPAATSGADHPSMSAGLVSLVVTGAGMTGLFLVPVACSRQLPDVIRRRAAERRAGAGPAGLDDA</sequence>
<proteinExistence type="predicted"/>
<keyword evidence="1" id="KW-1133">Transmembrane helix</keyword>
<evidence type="ECO:0000313" key="2">
    <source>
        <dbReference type="EMBL" id="CQR59537.1"/>
    </source>
</evidence>
<keyword evidence="1" id="KW-0472">Membrane</keyword>
<name>A0A0F7VQ59_STRLW</name>
<evidence type="ECO:0000256" key="1">
    <source>
        <dbReference type="SAM" id="Phobius"/>
    </source>
</evidence>
<keyword evidence="1" id="KW-0812">Transmembrane</keyword>